<sequence>MIRSRPHATSTWPRVLRWPVALIVAGSALFAVPTAASGQAGIGGQAGASGQTAARPPAGDPVVVSLGDSYISGTGGRWAGNSDDFLFDRGGTDRAWSRVEGELLGGSDRSEIYGRTAKTGCYRSDSSAINSAVGTSGLGLGRPVNLACSGAHAANVLRASEGGVGLHGEKPQNDQLAALARTSRVKLVVLSIGGNDLSFPDLVFRCIRAYTLRDDPCRAEQQKRLDVALPAMGAAVGAVLDDVRATLAGAGYADGDYQLILQSYPSPLPTAKEDKYEGYSRIFKWTGGRCPFTDPDMTWTANTVTPTIAGTLARTASRHGAQFLDLGNAFDGHELCADGTTHPKGDPNSTDVEWVRFVDYTGQGDYAESLHPNFYGQQAIGICIARAAALHRDATCTGTPEQGLRGVRVTAR</sequence>
<dbReference type="Proteomes" id="UP001197247">
    <property type="component" value="Unassembled WGS sequence"/>
</dbReference>
<dbReference type="RefSeq" id="WP_214159230.1">
    <property type="nucleotide sequence ID" value="NZ_JAHBAY010000013.1"/>
</dbReference>
<gene>
    <name evidence="1" type="ORF">KIH74_27345</name>
</gene>
<comment type="caution">
    <text evidence="1">The sequence shown here is derived from an EMBL/GenBank/DDBJ whole genome shotgun (WGS) entry which is preliminary data.</text>
</comment>
<keyword evidence="2" id="KW-1185">Reference proteome</keyword>
<dbReference type="SUPFAM" id="SSF52266">
    <property type="entry name" value="SGNH hydrolase"/>
    <property type="match status" value="1"/>
</dbReference>
<dbReference type="EMBL" id="JAHBAY010000013">
    <property type="protein sequence ID" value="MBT0772690.1"/>
    <property type="molecule type" value="Genomic_DNA"/>
</dbReference>
<proteinExistence type="predicted"/>
<name>A0ABS5TNW5_9ACTN</name>
<reference evidence="1 2" key="1">
    <citation type="submission" date="2021-05" db="EMBL/GenBank/DDBJ databases">
        <title>Kineosporia and Streptomyces sp. nov. two new marine actinobacteria isolated from Coral.</title>
        <authorList>
            <person name="Buangrab K."/>
            <person name="Sutthacheep M."/>
            <person name="Yeemin T."/>
            <person name="Harunari E."/>
            <person name="Igarashi Y."/>
            <person name="Kanchanasin P."/>
            <person name="Tanasupawat S."/>
            <person name="Phongsopitanun W."/>
        </authorList>
    </citation>
    <scope>NUCLEOTIDE SEQUENCE [LARGE SCALE GENOMIC DNA]</scope>
    <source>
        <strain evidence="1 2">J2-2</strain>
    </source>
</reference>
<evidence type="ECO:0000313" key="2">
    <source>
        <dbReference type="Proteomes" id="UP001197247"/>
    </source>
</evidence>
<organism evidence="1 2">
    <name type="scientific">Kineosporia corallincola</name>
    <dbReference type="NCBI Taxonomy" id="2835133"/>
    <lineage>
        <taxon>Bacteria</taxon>
        <taxon>Bacillati</taxon>
        <taxon>Actinomycetota</taxon>
        <taxon>Actinomycetes</taxon>
        <taxon>Kineosporiales</taxon>
        <taxon>Kineosporiaceae</taxon>
        <taxon>Kineosporia</taxon>
    </lineage>
</organism>
<dbReference type="InterPro" id="IPR036514">
    <property type="entry name" value="SGNH_hydro_sf"/>
</dbReference>
<dbReference type="Gene3D" id="3.40.50.1110">
    <property type="entry name" value="SGNH hydrolase"/>
    <property type="match status" value="1"/>
</dbReference>
<protein>
    <recommendedName>
        <fullName evidence="3">SGNH hydrolase-type esterase domain-containing protein</fullName>
    </recommendedName>
</protein>
<accession>A0ABS5TNW5</accession>
<evidence type="ECO:0008006" key="3">
    <source>
        <dbReference type="Google" id="ProtNLM"/>
    </source>
</evidence>
<dbReference type="InterPro" id="IPR037460">
    <property type="entry name" value="SEST-like"/>
</dbReference>
<dbReference type="PANTHER" id="PTHR37981:SF1">
    <property type="entry name" value="SGNH HYDROLASE-TYPE ESTERASE DOMAIN-CONTAINING PROTEIN"/>
    <property type="match status" value="1"/>
</dbReference>
<evidence type="ECO:0000313" key="1">
    <source>
        <dbReference type="EMBL" id="MBT0772690.1"/>
    </source>
</evidence>
<dbReference type="PANTHER" id="PTHR37981">
    <property type="entry name" value="LIPASE 2"/>
    <property type="match status" value="1"/>
</dbReference>